<dbReference type="EMBL" id="ATFF01000002">
    <property type="protein sequence ID" value="EPF32274.1"/>
    <property type="molecule type" value="Genomic_DNA"/>
</dbReference>
<evidence type="ECO:0000256" key="1">
    <source>
        <dbReference type="SAM" id="Phobius"/>
    </source>
</evidence>
<sequence length="97" mass="10908">MTESELNERAAALEEKKRSLERSRNICFLALAFMAYNMWKAIREGTPPVWFYAAMGLILLALAAIAFFAHKGSLKASSELAELRQNKPKEEPSAFDV</sequence>
<keyword evidence="1" id="KW-0812">Transmembrane</keyword>
<dbReference type="Proteomes" id="UP000014541">
    <property type="component" value="Unassembled WGS sequence"/>
</dbReference>
<organism evidence="2 3">
    <name type="scientific">Treponema maltophilum ATCC 51939</name>
    <dbReference type="NCBI Taxonomy" id="1125699"/>
    <lineage>
        <taxon>Bacteria</taxon>
        <taxon>Pseudomonadati</taxon>
        <taxon>Spirochaetota</taxon>
        <taxon>Spirochaetia</taxon>
        <taxon>Spirochaetales</taxon>
        <taxon>Treponemataceae</taxon>
        <taxon>Treponema</taxon>
    </lineage>
</organism>
<dbReference type="PATRIC" id="fig|1125699.3.peg.273"/>
<evidence type="ECO:0008006" key="4">
    <source>
        <dbReference type="Google" id="ProtNLM"/>
    </source>
</evidence>
<keyword evidence="3" id="KW-1185">Reference proteome</keyword>
<dbReference type="AlphaFoldDB" id="S3L640"/>
<keyword evidence="1" id="KW-1133">Transmembrane helix</keyword>
<feature type="transmembrane region" description="Helical" evidence="1">
    <location>
        <begin position="49"/>
        <end position="69"/>
    </location>
</feature>
<gene>
    <name evidence="2" type="ORF">HMPREF9194_00269</name>
</gene>
<proteinExistence type="predicted"/>
<name>S3L640_TREMA</name>
<reference evidence="2 3" key="1">
    <citation type="submission" date="2013-04" db="EMBL/GenBank/DDBJ databases">
        <title>The Genome Sequence of Treponema maltophilum ATCC 51939.</title>
        <authorList>
            <consortium name="The Broad Institute Genomics Platform"/>
            <person name="Earl A."/>
            <person name="Ward D."/>
            <person name="Feldgarden M."/>
            <person name="Gevers D."/>
            <person name="Leonetti C."/>
            <person name="Blanton J.M."/>
            <person name="Dewhirst F.E."/>
            <person name="Izard J."/>
            <person name="Walker B."/>
            <person name="Young S."/>
            <person name="Zeng Q."/>
            <person name="Gargeya S."/>
            <person name="Fitzgerald M."/>
            <person name="Haas B."/>
            <person name="Abouelleil A."/>
            <person name="Allen A.W."/>
            <person name="Alvarado L."/>
            <person name="Arachchi H.M."/>
            <person name="Berlin A.M."/>
            <person name="Chapman S.B."/>
            <person name="Gainer-Dewar J."/>
            <person name="Goldberg J."/>
            <person name="Griggs A."/>
            <person name="Gujja S."/>
            <person name="Hansen M."/>
            <person name="Howarth C."/>
            <person name="Imamovic A."/>
            <person name="Ireland A."/>
            <person name="Larimer J."/>
            <person name="McCowan C."/>
            <person name="Murphy C."/>
            <person name="Pearson M."/>
            <person name="Poon T.W."/>
            <person name="Priest M."/>
            <person name="Roberts A."/>
            <person name="Saif S."/>
            <person name="Shea T."/>
            <person name="Sisk P."/>
            <person name="Sykes S."/>
            <person name="Wortman J."/>
            <person name="Nusbaum C."/>
            <person name="Birren B."/>
        </authorList>
    </citation>
    <scope>NUCLEOTIDE SEQUENCE [LARGE SCALE GENOMIC DNA]</scope>
    <source>
        <strain evidence="2 3">ATCC 51939</strain>
    </source>
</reference>
<evidence type="ECO:0000313" key="2">
    <source>
        <dbReference type="EMBL" id="EPF32274.1"/>
    </source>
</evidence>
<evidence type="ECO:0000313" key="3">
    <source>
        <dbReference type="Proteomes" id="UP000014541"/>
    </source>
</evidence>
<dbReference type="RefSeq" id="WP_016524571.1">
    <property type="nucleotide sequence ID" value="NZ_KE332518.1"/>
</dbReference>
<comment type="caution">
    <text evidence="2">The sequence shown here is derived from an EMBL/GenBank/DDBJ whole genome shotgun (WGS) entry which is preliminary data.</text>
</comment>
<dbReference type="HOGENOM" id="CLU_2345807_0_0_12"/>
<dbReference type="STRING" id="1125699.HMPREF9194_00269"/>
<keyword evidence="1" id="KW-0472">Membrane</keyword>
<protein>
    <recommendedName>
        <fullName evidence="4">2TM domain-containing protein</fullName>
    </recommendedName>
</protein>
<accession>S3L640</accession>